<sequence>MSGLKLMALDGEDLSIISTHMQDSVFKLKDASFDARHGQFVLSVNRFVWENGLKKNHPPERCRTAFVLKRVSAVRSSGINRADKEQVHSLLAVRFTQKGEGPDGTVELTLSGNGAIALDVECIEAQLTDLSGAWETNAKPFHPAD</sequence>
<evidence type="ECO:0000313" key="2">
    <source>
        <dbReference type="EMBL" id="QYA05832.1"/>
    </source>
</evidence>
<protein>
    <submittedName>
        <fullName evidence="1">DUF2948 family protein</fullName>
    </submittedName>
</protein>
<dbReference type="InterPro" id="IPR021335">
    <property type="entry name" value="DUF2948"/>
</dbReference>
<dbReference type="AlphaFoldDB" id="A0A4D7DWZ2"/>
<evidence type="ECO:0000313" key="3">
    <source>
        <dbReference type="Proteomes" id="UP000298545"/>
    </source>
</evidence>
<accession>A0A4D7DWZ2</accession>
<dbReference type="Proteomes" id="UP000298545">
    <property type="component" value="Chromosome circular"/>
</dbReference>
<keyword evidence="4" id="KW-1185">Reference proteome</keyword>
<reference evidence="1 3" key="1">
    <citation type="submission" date="2019-04" db="EMBL/GenBank/DDBJ databases">
        <title>Complete genome sequence of Agrobacterium larrymoorei CFBP5473.</title>
        <authorList>
            <person name="Haryono M."/>
            <person name="Chou L."/>
            <person name="Lin Y.-C."/>
            <person name="Lai E.-M."/>
            <person name="Kuo C.-H."/>
        </authorList>
    </citation>
    <scope>NUCLEOTIDE SEQUENCE [LARGE SCALE GENOMIC DNA]</scope>
    <source>
        <strain evidence="1 3">CFBP5473</strain>
    </source>
</reference>
<reference evidence="2 4" key="2">
    <citation type="submission" date="2021-03" db="EMBL/GenBank/DDBJ databases">
        <title>Rapid diversification of plasmids in a genus of pathogenic and nitrogen fixing bacteria.</title>
        <authorList>
            <person name="Weisberg A.J."/>
            <person name="Miller M."/>
            <person name="Ream W."/>
            <person name="Grunwald N.J."/>
            <person name="Chang J.H."/>
        </authorList>
    </citation>
    <scope>NUCLEOTIDE SEQUENCE [LARGE SCALE GENOMIC DNA]</scope>
    <source>
        <strain evidence="2 4">AF3.44</strain>
    </source>
</reference>
<proteinExistence type="predicted"/>
<dbReference type="STRING" id="1367849.GCA_000518585_00924"/>
<dbReference type="EMBL" id="CP072167">
    <property type="protein sequence ID" value="QYA05832.1"/>
    <property type="molecule type" value="Genomic_DNA"/>
</dbReference>
<dbReference type="Pfam" id="PF11164">
    <property type="entry name" value="DUF2948"/>
    <property type="match status" value="1"/>
</dbReference>
<dbReference type="KEGG" id="alf:CFBP5473_12830"/>
<dbReference type="Proteomes" id="UP000826513">
    <property type="component" value="Chromosome 1"/>
</dbReference>
<evidence type="ECO:0000313" key="4">
    <source>
        <dbReference type="Proteomes" id="UP000826513"/>
    </source>
</evidence>
<dbReference type="OrthoDB" id="9806367at2"/>
<organism evidence="1 3">
    <name type="scientific">Agrobacterium larrymoorei</name>
    <dbReference type="NCBI Taxonomy" id="160699"/>
    <lineage>
        <taxon>Bacteria</taxon>
        <taxon>Pseudomonadati</taxon>
        <taxon>Pseudomonadota</taxon>
        <taxon>Alphaproteobacteria</taxon>
        <taxon>Hyphomicrobiales</taxon>
        <taxon>Rhizobiaceae</taxon>
        <taxon>Rhizobium/Agrobacterium group</taxon>
        <taxon>Agrobacterium</taxon>
    </lineage>
</organism>
<evidence type="ECO:0000313" key="1">
    <source>
        <dbReference type="EMBL" id="QCI98702.1"/>
    </source>
</evidence>
<name>A0A4D7DWZ2_9HYPH</name>
<gene>
    <name evidence="1" type="ORF">CFBP5473_12830</name>
    <name evidence="2" type="ORF">J5285_06905</name>
</gene>
<dbReference type="EMBL" id="CP039691">
    <property type="protein sequence ID" value="QCI98702.1"/>
    <property type="molecule type" value="Genomic_DNA"/>
</dbReference>
<dbReference type="RefSeq" id="WP_027673805.1">
    <property type="nucleotide sequence ID" value="NZ_CP039691.1"/>
</dbReference>